<evidence type="ECO:0000313" key="6">
    <source>
        <dbReference type="Proteomes" id="UP000076244"/>
    </source>
</evidence>
<dbReference type="OrthoDB" id="5522265at2"/>
<keyword evidence="2" id="KW-0949">S-adenosyl-L-methionine</keyword>
<keyword evidence="6" id="KW-1185">Reference proteome</keyword>
<organism evidence="4 7">
    <name type="scientific">Pediococcus damnosus</name>
    <dbReference type="NCBI Taxonomy" id="51663"/>
    <lineage>
        <taxon>Bacteria</taxon>
        <taxon>Bacillati</taxon>
        <taxon>Bacillota</taxon>
        <taxon>Bacilli</taxon>
        <taxon>Lactobacillales</taxon>
        <taxon>Lactobacillaceae</taxon>
        <taxon>Pediococcus</taxon>
    </lineage>
</organism>
<keyword evidence="4" id="KW-0489">Methyltransferase</keyword>
<dbReference type="Proteomes" id="UP000076405">
    <property type="component" value="Chromosome"/>
</dbReference>
<evidence type="ECO:0000256" key="1">
    <source>
        <dbReference type="PIRSR" id="PIRSR018249-1"/>
    </source>
</evidence>
<feature type="binding site" evidence="2">
    <location>
        <position position="79"/>
    </location>
    <ligand>
        <name>S-adenosyl-L-methionine</name>
        <dbReference type="ChEBI" id="CHEBI:59789"/>
    </ligand>
</feature>
<feature type="binding site" evidence="1">
    <location>
        <position position="37"/>
    </location>
    <ligand>
        <name>Zn(2+)</name>
        <dbReference type="ChEBI" id="CHEBI:29105"/>
    </ligand>
</feature>
<dbReference type="InterPro" id="IPR029063">
    <property type="entry name" value="SAM-dependent_MTases_sf"/>
</dbReference>
<feature type="binding site" evidence="1">
    <location>
        <position position="20"/>
    </location>
    <ligand>
        <name>Zn(2+)</name>
        <dbReference type="ChEBI" id="CHEBI:29105"/>
    </ligand>
</feature>
<dbReference type="InterPro" id="IPR016718">
    <property type="entry name" value="rRNA_m1G-MeTrfase_A_prd"/>
</dbReference>
<feature type="binding site" evidence="1">
    <location>
        <position position="41"/>
    </location>
    <ligand>
        <name>Zn(2+)</name>
        <dbReference type="ChEBI" id="CHEBI:29105"/>
    </ligand>
</feature>
<dbReference type="PIRSF" id="PIRSF018249">
    <property type="entry name" value="MyrA_prd"/>
    <property type="match status" value="1"/>
</dbReference>
<dbReference type="Pfam" id="PF13847">
    <property type="entry name" value="Methyltransf_31"/>
    <property type="match status" value="1"/>
</dbReference>
<reference evidence="6 7" key="1">
    <citation type="journal article" date="2016" name="PLoS ONE">
        <title>The Identification of Novel Diagnostic Marker Genes for the Detection of Beer Spoiling Pediococcus damnosus Strains Using the BlAst Diagnostic Gene findEr.</title>
        <authorList>
            <person name="Behr J."/>
            <person name="Geissler A.J."/>
            <person name="Schmid J."/>
            <person name="Zehe A."/>
            <person name="Vogel R.F."/>
        </authorList>
    </citation>
    <scope>NUCLEOTIDE SEQUENCE [LARGE SCALE GENOMIC DNA]</scope>
    <source>
        <strain evidence="4 7">TMW 2.1533</strain>
        <strain evidence="5 6">TMW 2.1535</strain>
    </source>
</reference>
<sequence>MKKREKGIQFIQNNLSLFRCPVCHDTYDRVESGSIICPNQHAIDISKKGTLYFLNHAVTSEYDDAMLASRRRILTAGLFDPICQEFAKNIDKDEVILDVGSGEGTPLKKTLSMTEGATAVGFDISTAGINLATQLNSSAFFCIADLANLPFTNDKFTTILDLFSPSAYAEFQRVLKPGGQVLKIVPNSNYLGELRQLLYEKDSQHADYQNDQVVSLFEKHFPHAQTKQLTYTFKFEDDLLSDLIQMTPLHWGATPEMIQNAQASQLNHITVDVTLLKGTIA</sequence>
<protein>
    <submittedName>
        <fullName evidence="4">Ribosomal RNA large subunit methyltransferase A</fullName>
    </submittedName>
</protein>
<dbReference type="CDD" id="cd02440">
    <property type="entry name" value="AdoMet_MTases"/>
    <property type="match status" value="1"/>
</dbReference>
<dbReference type="EMBL" id="CP012275">
    <property type="protein sequence ID" value="AMV61848.1"/>
    <property type="molecule type" value="Genomic_DNA"/>
</dbReference>
<dbReference type="Gene3D" id="3.40.50.150">
    <property type="entry name" value="Vaccinia Virus protein VP39"/>
    <property type="match status" value="1"/>
</dbReference>
<name>A0A0R2HKV5_9LACO</name>
<dbReference type="AlphaFoldDB" id="A0A0R2HKV5"/>
<dbReference type="Proteomes" id="UP000076244">
    <property type="component" value="Chromosome"/>
</dbReference>
<gene>
    <name evidence="4" type="ORF">ADU70_0348</name>
    <name evidence="5" type="ORF">ADU72_0328</name>
</gene>
<feature type="domain" description="Methyltransferase" evidence="3">
    <location>
        <begin position="90"/>
        <end position="212"/>
    </location>
</feature>
<dbReference type="GeneID" id="57275568"/>
<evidence type="ECO:0000313" key="4">
    <source>
        <dbReference type="EMBL" id="AMV61848.1"/>
    </source>
</evidence>
<feature type="binding site" evidence="1">
    <location>
        <position position="23"/>
    </location>
    <ligand>
        <name>Zn(2+)</name>
        <dbReference type="ChEBI" id="CHEBI:29105"/>
    </ligand>
</feature>
<dbReference type="SUPFAM" id="SSF53335">
    <property type="entry name" value="S-adenosyl-L-methionine-dependent methyltransferases"/>
    <property type="match status" value="1"/>
</dbReference>
<feature type="binding site" evidence="2">
    <location>
        <begin position="103"/>
        <end position="104"/>
    </location>
    <ligand>
        <name>S-adenosyl-L-methionine</name>
        <dbReference type="ChEBI" id="CHEBI:59789"/>
    </ligand>
</feature>
<dbReference type="InterPro" id="IPR025714">
    <property type="entry name" value="Methyltranfer_dom"/>
</dbReference>
<keyword evidence="1" id="KW-0862">Zinc</keyword>
<dbReference type="EMBL" id="CP012288">
    <property type="protein sequence ID" value="AMV66277.1"/>
    <property type="molecule type" value="Genomic_DNA"/>
</dbReference>
<evidence type="ECO:0000313" key="5">
    <source>
        <dbReference type="EMBL" id="AMV66277.1"/>
    </source>
</evidence>
<dbReference type="RefSeq" id="WP_046871804.1">
    <property type="nucleotide sequence ID" value="NZ_BAAAXI010000185.1"/>
</dbReference>
<evidence type="ECO:0000256" key="2">
    <source>
        <dbReference type="PIRSR" id="PIRSR018249-2"/>
    </source>
</evidence>
<feature type="binding site" evidence="2">
    <location>
        <position position="190"/>
    </location>
    <ligand>
        <name>S-adenosyl-L-methionine</name>
        <dbReference type="ChEBI" id="CHEBI:59789"/>
    </ligand>
</feature>
<evidence type="ECO:0000313" key="7">
    <source>
        <dbReference type="Proteomes" id="UP000076405"/>
    </source>
</evidence>
<dbReference type="GO" id="GO:0046872">
    <property type="term" value="F:metal ion binding"/>
    <property type="evidence" value="ECO:0007669"/>
    <property type="project" value="UniProtKB-KW"/>
</dbReference>
<dbReference type="KEGG" id="pdm:ADU72_0328"/>
<proteinExistence type="predicted"/>
<keyword evidence="4" id="KW-0808">Transferase</keyword>
<dbReference type="GO" id="GO:0008168">
    <property type="term" value="F:methyltransferase activity"/>
    <property type="evidence" value="ECO:0007669"/>
    <property type="project" value="UniProtKB-KW"/>
</dbReference>
<dbReference type="GO" id="GO:0032259">
    <property type="term" value="P:methylation"/>
    <property type="evidence" value="ECO:0007669"/>
    <property type="project" value="UniProtKB-KW"/>
</dbReference>
<accession>A0A0R2HKV5</accession>
<evidence type="ECO:0000259" key="3">
    <source>
        <dbReference type="Pfam" id="PF13847"/>
    </source>
</evidence>
<keyword evidence="1" id="KW-0479">Metal-binding</keyword>